<dbReference type="EMBL" id="AMZH03010498">
    <property type="protein sequence ID" value="RRT54636.1"/>
    <property type="molecule type" value="Genomic_DNA"/>
</dbReference>
<comment type="caution">
    <text evidence="1">The sequence shown here is derived from an EMBL/GenBank/DDBJ whole genome shotgun (WGS) entry which is preliminary data.</text>
</comment>
<dbReference type="AlphaFoldDB" id="A0A426YSB7"/>
<evidence type="ECO:0000313" key="1">
    <source>
        <dbReference type="EMBL" id="RRT54636.1"/>
    </source>
</evidence>
<accession>A0A426YSB7</accession>
<name>A0A426YSB7_ENSVE</name>
<protein>
    <submittedName>
        <fullName evidence="1">Uncharacterized protein</fullName>
    </submittedName>
</protein>
<organism evidence="1 2">
    <name type="scientific">Ensete ventricosum</name>
    <name type="common">Abyssinian banana</name>
    <name type="synonym">Musa ensete</name>
    <dbReference type="NCBI Taxonomy" id="4639"/>
    <lineage>
        <taxon>Eukaryota</taxon>
        <taxon>Viridiplantae</taxon>
        <taxon>Streptophyta</taxon>
        <taxon>Embryophyta</taxon>
        <taxon>Tracheophyta</taxon>
        <taxon>Spermatophyta</taxon>
        <taxon>Magnoliopsida</taxon>
        <taxon>Liliopsida</taxon>
        <taxon>Zingiberales</taxon>
        <taxon>Musaceae</taxon>
        <taxon>Ensete</taxon>
    </lineage>
</organism>
<evidence type="ECO:0000313" key="2">
    <source>
        <dbReference type="Proteomes" id="UP000287651"/>
    </source>
</evidence>
<reference evidence="1 2" key="1">
    <citation type="journal article" date="2014" name="Agronomy (Basel)">
        <title>A Draft Genome Sequence for Ensete ventricosum, the Drought-Tolerant Tree Against Hunger.</title>
        <authorList>
            <person name="Harrison J."/>
            <person name="Moore K.A."/>
            <person name="Paszkiewicz K."/>
            <person name="Jones T."/>
            <person name="Grant M."/>
            <person name="Ambacheew D."/>
            <person name="Muzemil S."/>
            <person name="Studholme D.J."/>
        </authorList>
    </citation>
    <scope>NUCLEOTIDE SEQUENCE [LARGE SCALE GENOMIC DNA]</scope>
</reference>
<dbReference type="Proteomes" id="UP000287651">
    <property type="component" value="Unassembled WGS sequence"/>
</dbReference>
<gene>
    <name evidence="1" type="ORF">B296_00025495</name>
</gene>
<proteinExistence type="predicted"/>
<sequence length="140" mass="15451">MILHTGLFRNGRGVLMRSLRCLSQGRIKNYPPGRVMLRVLEREFLPTPFTCYRNGCFIPVGGKLVRTPDLTSVIPRGMIESYGGRAAAEVGGEGVARHTSLMTREGAGQCRTQSPPPRMLDQQSTWSFGLTWLPPGCCRG</sequence>